<dbReference type="InterPro" id="IPR006311">
    <property type="entry name" value="TAT_signal"/>
</dbReference>
<dbReference type="OrthoDB" id="9816550at2"/>
<evidence type="ECO:0008006" key="3">
    <source>
        <dbReference type="Google" id="ProtNLM"/>
    </source>
</evidence>
<proteinExistence type="predicted"/>
<comment type="caution">
    <text evidence="1">The sequence shown here is derived from an EMBL/GenBank/DDBJ whole genome shotgun (WGS) entry which is preliminary data.</text>
</comment>
<keyword evidence="2" id="KW-1185">Reference proteome</keyword>
<evidence type="ECO:0000313" key="1">
    <source>
        <dbReference type="EMBL" id="RJK97888.1"/>
    </source>
</evidence>
<protein>
    <recommendedName>
        <fullName evidence="3">GH26 domain-containing protein</fullName>
    </recommendedName>
</protein>
<dbReference type="Proteomes" id="UP000265614">
    <property type="component" value="Unassembled WGS sequence"/>
</dbReference>
<dbReference type="AlphaFoldDB" id="A0A3A3Z4M3"/>
<name>A0A3A3Z4M3_9ACTN</name>
<dbReference type="InterPro" id="IPR017853">
    <property type="entry name" value="GH"/>
</dbReference>
<dbReference type="RefSeq" id="WP_119948814.1">
    <property type="nucleotide sequence ID" value="NZ_QZEZ01000001.1"/>
</dbReference>
<dbReference type="Gene3D" id="3.20.20.80">
    <property type="entry name" value="Glycosidases"/>
    <property type="match status" value="1"/>
</dbReference>
<reference evidence="1 2" key="1">
    <citation type="submission" date="2018-09" db="EMBL/GenBank/DDBJ databases">
        <title>YIM 75000 draft genome.</title>
        <authorList>
            <person name="Tang S."/>
            <person name="Feng Y."/>
        </authorList>
    </citation>
    <scope>NUCLEOTIDE SEQUENCE [LARGE SCALE GENOMIC DNA]</scope>
    <source>
        <strain evidence="1 2">YIM 75000</strain>
    </source>
</reference>
<evidence type="ECO:0000313" key="2">
    <source>
        <dbReference type="Proteomes" id="UP000265614"/>
    </source>
</evidence>
<gene>
    <name evidence="1" type="ORF">D5H78_02655</name>
</gene>
<dbReference type="EMBL" id="QZEZ01000001">
    <property type="protein sequence ID" value="RJK97888.1"/>
    <property type="molecule type" value="Genomic_DNA"/>
</dbReference>
<dbReference type="SUPFAM" id="SSF51445">
    <property type="entry name" value="(Trans)glycosidases"/>
    <property type="match status" value="1"/>
</dbReference>
<organism evidence="1 2">
    <name type="scientific">Vallicoccus soli</name>
    <dbReference type="NCBI Taxonomy" id="2339232"/>
    <lineage>
        <taxon>Bacteria</taxon>
        <taxon>Bacillati</taxon>
        <taxon>Actinomycetota</taxon>
        <taxon>Actinomycetes</taxon>
        <taxon>Motilibacterales</taxon>
        <taxon>Vallicoccaceae</taxon>
        <taxon>Vallicoccus</taxon>
    </lineage>
</organism>
<dbReference type="PROSITE" id="PS51318">
    <property type="entry name" value="TAT"/>
    <property type="match status" value="1"/>
</dbReference>
<accession>A0A3A3Z4M3</accession>
<sequence>MNRSLRPSAGPAVEPRSSLSRRGFLSLSALGLAGAVAPGALAPAAAATATPRWPGHKPGKVYLGMSCPGEIALATTATGAVGTQRSFFGWDQVADEVRQIRTDHAAARLPWVSFKPPGGAAGWKALAAGTYDAQLRQRALAYAGTRKPVVVTFHHEPTNDSDDGAAFAAAWVRIHDVMKATTGLRNVAFAPIIGDWEFNPRNRSGHPEDYLTPAVLRRMAFLGVDCYQNASGDAFDVRLGRIVTWLGAHGAGGKMIGIGETGCTGSFSSRSAVDWWNASWTWASANPDKIGIVSYFNSGRNSKETVYWPLDESAAKLRAYRAALGSARTARAL</sequence>